<accession>A0A948RX65</accession>
<dbReference type="Pfam" id="PF07396">
    <property type="entry name" value="Porin_O_P"/>
    <property type="match status" value="1"/>
</dbReference>
<proteinExistence type="predicted"/>
<evidence type="ECO:0000313" key="1">
    <source>
        <dbReference type="EMBL" id="MBU2692136.1"/>
    </source>
</evidence>
<evidence type="ECO:0000313" key="2">
    <source>
        <dbReference type="Proteomes" id="UP000777784"/>
    </source>
</evidence>
<protein>
    <submittedName>
        <fullName evidence="1">OprO/OprP family phosphate-selective porin</fullName>
    </submittedName>
</protein>
<dbReference type="InterPro" id="IPR010870">
    <property type="entry name" value="Porin_O/P"/>
</dbReference>
<dbReference type="InterPro" id="IPR023614">
    <property type="entry name" value="Porin_dom_sf"/>
</dbReference>
<dbReference type="Proteomes" id="UP000777784">
    <property type="component" value="Unassembled WGS sequence"/>
</dbReference>
<dbReference type="AlphaFoldDB" id="A0A948RX65"/>
<reference evidence="1" key="1">
    <citation type="submission" date="2021-05" db="EMBL/GenBank/DDBJ databases">
        <title>Energy efficiency and biological interactions define the core microbiome of deep oligotrophic groundwater.</title>
        <authorList>
            <person name="Mehrshad M."/>
            <person name="Lopez-Fernandez M."/>
            <person name="Bell E."/>
            <person name="Bernier-Latmani R."/>
            <person name="Bertilsson S."/>
            <person name="Dopson M."/>
        </authorList>
    </citation>
    <scope>NUCLEOTIDE SEQUENCE</scope>
    <source>
        <strain evidence="1">Modern_marine.mb.64</strain>
    </source>
</reference>
<sequence length="379" mass="42576">MRKLKLFIRLQAPRVPLFRHQSARRRSAGAASVLILCLLTPALCFAAGDADTVLVLPGRAEQLELGGYLQVRYQEGGTFGSFSVRRARLQLEGRIQSELRFELDVDLSDLGLSDTAQSARALKDVILEARPHPKFRIRAGQFKKAFLLEEETSSRSLPVIERGLLSDHLRKLGYAGRDVGAEARYTMKKSKWRAQMSLSLMNGEGANQGRISDGMSDLVLNLVLNRKGIGSLIGAIQWKSRPDVPRIDEKKAVAAMLGLAVEWHSLSFEGEWLTWAVDPRLSVSEFDDRGHGLRGMALLSSPRRFLGLHKMEIGLRAEYLEPNESRARGRGDGLARWTGTMTFYLHKNSRIRIGPQIDWVQDPAYDTTTSWMAEWQLSY</sequence>
<dbReference type="Gene3D" id="2.40.160.10">
    <property type="entry name" value="Porin"/>
    <property type="match status" value="1"/>
</dbReference>
<name>A0A948RX65_UNCEI</name>
<dbReference type="EMBL" id="JAHJDP010000085">
    <property type="protein sequence ID" value="MBU2692136.1"/>
    <property type="molecule type" value="Genomic_DNA"/>
</dbReference>
<organism evidence="1 2">
    <name type="scientific">Eiseniibacteriota bacterium</name>
    <dbReference type="NCBI Taxonomy" id="2212470"/>
    <lineage>
        <taxon>Bacteria</taxon>
        <taxon>Candidatus Eiseniibacteriota</taxon>
    </lineage>
</organism>
<gene>
    <name evidence="1" type="ORF">KJ970_14540</name>
</gene>
<comment type="caution">
    <text evidence="1">The sequence shown here is derived from an EMBL/GenBank/DDBJ whole genome shotgun (WGS) entry which is preliminary data.</text>
</comment>